<feature type="transmembrane region" description="Helical" evidence="1">
    <location>
        <begin position="12"/>
        <end position="33"/>
    </location>
</feature>
<keyword evidence="1" id="KW-1133">Transmembrane helix</keyword>
<dbReference type="Proteomes" id="UP000051977">
    <property type="component" value="Unassembled WGS sequence"/>
</dbReference>
<keyword evidence="3" id="KW-1185">Reference proteome</keyword>
<gene>
    <name evidence="2" type="ORF">FD12_GL002337</name>
</gene>
<feature type="transmembrane region" description="Helical" evidence="1">
    <location>
        <begin position="108"/>
        <end position="131"/>
    </location>
</feature>
<dbReference type="EMBL" id="AZEI01000048">
    <property type="protein sequence ID" value="KRL16980.1"/>
    <property type="molecule type" value="Genomic_DNA"/>
</dbReference>
<evidence type="ECO:0000313" key="3">
    <source>
        <dbReference type="Proteomes" id="UP000051977"/>
    </source>
</evidence>
<feature type="transmembrane region" description="Helical" evidence="1">
    <location>
        <begin position="77"/>
        <end position="102"/>
    </location>
</feature>
<evidence type="ECO:0000256" key="1">
    <source>
        <dbReference type="SAM" id="Phobius"/>
    </source>
</evidence>
<organism evidence="2 3">
    <name type="scientific">Lentilactobacillus rapi DSM 19907 = JCM 15042</name>
    <dbReference type="NCBI Taxonomy" id="1423795"/>
    <lineage>
        <taxon>Bacteria</taxon>
        <taxon>Bacillati</taxon>
        <taxon>Bacillota</taxon>
        <taxon>Bacilli</taxon>
        <taxon>Lactobacillales</taxon>
        <taxon>Lactobacillaceae</taxon>
        <taxon>Lentilactobacillus</taxon>
    </lineage>
</organism>
<proteinExistence type="predicted"/>
<evidence type="ECO:0008006" key="4">
    <source>
        <dbReference type="Google" id="ProtNLM"/>
    </source>
</evidence>
<feature type="transmembrane region" description="Helical" evidence="1">
    <location>
        <begin position="53"/>
        <end position="70"/>
    </location>
</feature>
<sequence>MVWMFPKIKMTKGIMISLIVYGMFVILLLMSAVGKQFFQLPIHLTFSVSLRSLIDPVVVLGKLILVYLVVSLIPIRWILVVPTFLFYPVVLMDLLGSIIFLINGNIGGLLAGLLQMITFAMILYFLSMITLRTIHNNQYIKSTHYVIRWVKSLKISIPEYWQPLLFWMVVHWLALAFVQTK</sequence>
<keyword evidence="1" id="KW-0812">Transmembrane</keyword>
<keyword evidence="1" id="KW-0472">Membrane</keyword>
<evidence type="ECO:0000313" key="2">
    <source>
        <dbReference type="EMBL" id="KRL16980.1"/>
    </source>
</evidence>
<comment type="caution">
    <text evidence="2">The sequence shown here is derived from an EMBL/GenBank/DDBJ whole genome shotgun (WGS) entry which is preliminary data.</text>
</comment>
<name>A0ABR5PDK6_9LACO</name>
<accession>A0ABR5PDK6</accession>
<reference evidence="2 3" key="1">
    <citation type="journal article" date="2015" name="Genome Announc.">
        <title>Expanding the biotechnology potential of lactobacilli through comparative genomics of 213 strains and associated genera.</title>
        <authorList>
            <person name="Sun Z."/>
            <person name="Harris H.M."/>
            <person name="McCann A."/>
            <person name="Guo C."/>
            <person name="Argimon S."/>
            <person name="Zhang W."/>
            <person name="Yang X."/>
            <person name="Jeffery I.B."/>
            <person name="Cooney J.C."/>
            <person name="Kagawa T.F."/>
            <person name="Liu W."/>
            <person name="Song Y."/>
            <person name="Salvetti E."/>
            <person name="Wrobel A."/>
            <person name="Rasinkangas P."/>
            <person name="Parkhill J."/>
            <person name="Rea M.C."/>
            <person name="O'Sullivan O."/>
            <person name="Ritari J."/>
            <person name="Douillard F.P."/>
            <person name="Paul Ross R."/>
            <person name="Yang R."/>
            <person name="Briner A.E."/>
            <person name="Felis G.E."/>
            <person name="de Vos W.M."/>
            <person name="Barrangou R."/>
            <person name="Klaenhammer T.R."/>
            <person name="Caufield P.W."/>
            <person name="Cui Y."/>
            <person name="Zhang H."/>
            <person name="O'Toole P.W."/>
        </authorList>
    </citation>
    <scope>NUCLEOTIDE SEQUENCE [LARGE SCALE GENOMIC DNA]</scope>
    <source>
        <strain evidence="2 3">DSM 19907</strain>
    </source>
</reference>
<protein>
    <recommendedName>
        <fullName evidence="4">Integral membrane protein</fullName>
    </recommendedName>
</protein>